<dbReference type="InterPro" id="IPR036599">
    <property type="entry name" value="DNA_ligase_N_sf"/>
</dbReference>
<gene>
    <name evidence="14" type="ORF">SAMN04488514_108149</name>
</gene>
<evidence type="ECO:0000259" key="13">
    <source>
        <dbReference type="PROSITE" id="PS50160"/>
    </source>
</evidence>
<keyword evidence="7" id="KW-0227">DNA damage</keyword>
<dbReference type="PANTHER" id="PTHR45674:SF13">
    <property type="entry name" value="DNA LIGASE-RELATED"/>
    <property type="match status" value="1"/>
</dbReference>
<evidence type="ECO:0000256" key="11">
    <source>
        <dbReference type="ARBA" id="ARBA00023306"/>
    </source>
</evidence>
<evidence type="ECO:0000256" key="1">
    <source>
        <dbReference type="ARBA" id="ARBA00012727"/>
    </source>
</evidence>
<dbReference type="Proteomes" id="UP000199440">
    <property type="component" value="Unassembled WGS sequence"/>
</dbReference>
<dbReference type="NCBIfam" id="NF006701">
    <property type="entry name" value="PRK09247.1"/>
    <property type="match status" value="1"/>
</dbReference>
<dbReference type="GO" id="GO:0006281">
    <property type="term" value="P:DNA repair"/>
    <property type="evidence" value="ECO:0007669"/>
    <property type="project" value="UniProtKB-KW"/>
</dbReference>
<dbReference type="Pfam" id="PF04675">
    <property type="entry name" value="DNA_ligase_A_N"/>
    <property type="match status" value="1"/>
</dbReference>
<dbReference type="NCBIfam" id="TIGR04120">
    <property type="entry name" value="DNA_lig_bact"/>
    <property type="match status" value="1"/>
</dbReference>
<dbReference type="Gene3D" id="3.30.470.30">
    <property type="entry name" value="DNA ligase/mRNA capping enzyme"/>
    <property type="match status" value="1"/>
</dbReference>
<keyword evidence="8" id="KW-0067">ATP-binding</keyword>
<evidence type="ECO:0000256" key="12">
    <source>
        <dbReference type="ARBA" id="ARBA00034003"/>
    </source>
</evidence>
<evidence type="ECO:0000256" key="6">
    <source>
        <dbReference type="ARBA" id="ARBA00022741"/>
    </source>
</evidence>
<dbReference type="Pfam" id="PF01068">
    <property type="entry name" value="DNA_ligase_A_M"/>
    <property type="match status" value="1"/>
</dbReference>
<dbReference type="InterPro" id="IPR012310">
    <property type="entry name" value="DNA_ligase_ATP-dep_cent"/>
</dbReference>
<dbReference type="EMBL" id="FNGV01000008">
    <property type="protein sequence ID" value="SDM40418.1"/>
    <property type="molecule type" value="Genomic_DNA"/>
</dbReference>
<dbReference type="InterPro" id="IPR026333">
    <property type="entry name" value="ATP_dep_DNA_lig_pp_1105_fam"/>
</dbReference>
<evidence type="ECO:0000256" key="10">
    <source>
        <dbReference type="ARBA" id="ARBA00023204"/>
    </source>
</evidence>
<keyword evidence="5" id="KW-0479">Metal-binding</keyword>
<feature type="domain" description="ATP-dependent DNA ligase family profile" evidence="13">
    <location>
        <begin position="313"/>
        <end position="451"/>
    </location>
</feature>
<evidence type="ECO:0000256" key="4">
    <source>
        <dbReference type="ARBA" id="ARBA00022705"/>
    </source>
</evidence>
<dbReference type="CDD" id="cd07897">
    <property type="entry name" value="Adenylation_DNA_ligase_Bac1"/>
    <property type="match status" value="1"/>
</dbReference>
<dbReference type="GO" id="GO:0006310">
    <property type="term" value="P:DNA recombination"/>
    <property type="evidence" value="ECO:0007669"/>
    <property type="project" value="UniProtKB-KW"/>
</dbReference>
<dbReference type="GO" id="GO:0046872">
    <property type="term" value="F:metal ion binding"/>
    <property type="evidence" value="ECO:0007669"/>
    <property type="project" value="UniProtKB-KW"/>
</dbReference>
<evidence type="ECO:0000313" key="14">
    <source>
        <dbReference type="EMBL" id="SDM40418.1"/>
    </source>
</evidence>
<dbReference type="SUPFAM" id="SSF56091">
    <property type="entry name" value="DNA ligase/mRNA capping enzyme, catalytic domain"/>
    <property type="match status" value="1"/>
</dbReference>
<keyword evidence="4" id="KW-0235">DNA replication</keyword>
<dbReference type="SUPFAM" id="SSF117018">
    <property type="entry name" value="ATP-dependent DNA ligase DNA-binding domain"/>
    <property type="match status" value="1"/>
</dbReference>
<dbReference type="InterPro" id="IPR050191">
    <property type="entry name" value="ATP-dep_DNA_ligase"/>
</dbReference>
<dbReference type="GO" id="GO:0005524">
    <property type="term" value="F:ATP binding"/>
    <property type="evidence" value="ECO:0007669"/>
    <property type="project" value="UniProtKB-KW"/>
</dbReference>
<reference evidence="14 15" key="1">
    <citation type="submission" date="2016-10" db="EMBL/GenBank/DDBJ databases">
        <authorList>
            <person name="de Groot N.N."/>
        </authorList>
    </citation>
    <scope>NUCLEOTIDE SEQUENCE [LARGE SCALE GENOMIC DNA]</scope>
    <source>
        <strain evidence="14 15">DSM 19886</strain>
    </source>
</reference>
<dbReference type="STRING" id="192904.SAMN04488514_108149"/>
<dbReference type="Pfam" id="PF04679">
    <property type="entry name" value="DNA_ligase_A_C"/>
    <property type="match status" value="1"/>
</dbReference>
<keyword evidence="10" id="KW-0234">DNA repair</keyword>
<keyword evidence="6" id="KW-0547">Nucleotide-binding</keyword>
<keyword evidence="2 14" id="KW-0436">Ligase</keyword>
<dbReference type="InterPro" id="IPR012340">
    <property type="entry name" value="NA-bd_OB-fold"/>
</dbReference>
<keyword evidence="15" id="KW-1185">Reference proteome</keyword>
<evidence type="ECO:0000256" key="3">
    <source>
        <dbReference type="ARBA" id="ARBA00022618"/>
    </source>
</evidence>
<dbReference type="GO" id="GO:0003910">
    <property type="term" value="F:DNA ligase (ATP) activity"/>
    <property type="evidence" value="ECO:0007669"/>
    <property type="project" value="UniProtKB-EC"/>
</dbReference>
<dbReference type="CDD" id="cd07972">
    <property type="entry name" value="OBF_DNA_ligase_Arch_LigB"/>
    <property type="match status" value="1"/>
</dbReference>
<dbReference type="InterPro" id="IPR012308">
    <property type="entry name" value="DNA_ligase_ATP-dep_N"/>
</dbReference>
<dbReference type="EC" id="6.5.1.1" evidence="1"/>
<name>A0A1G9SY86_9FLAO</name>
<comment type="catalytic activity">
    <reaction evidence="12">
        <text>ATP + (deoxyribonucleotide)n-3'-hydroxyl + 5'-phospho-(deoxyribonucleotide)m = (deoxyribonucleotide)n+m + AMP + diphosphate.</text>
        <dbReference type="EC" id="6.5.1.1"/>
    </reaction>
</comment>
<accession>A0A1G9SY86</accession>
<keyword evidence="11" id="KW-0131">Cell cycle</keyword>
<evidence type="ECO:0000256" key="9">
    <source>
        <dbReference type="ARBA" id="ARBA00023172"/>
    </source>
</evidence>
<evidence type="ECO:0000313" key="15">
    <source>
        <dbReference type="Proteomes" id="UP000199440"/>
    </source>
</evidence>
<dbReference type="InterPro" id="IPR012309">
    <property type="entry name" value="DNA_ligase_ATP-dep_C"/>
</dbReference>
<evidence type="ECO:0000256" key="2">
    <source>
        <dbReference type="ARBA" id="ARBA00022598"/>
    </source>
</evidence>
<proteinExistence type="predicted"/>
<evidence type="ECO:0000256" key="8">
    <source>
        <dbReference type="ARBA" id="ARBA00022840"/>
    </source>
</evidence>
<dbReference type="SUPFAM" id="SSF50249">
    <property type="entry name" value="Nucleic acid-binding proteins"/>
    <property type="match status" value="1"/>
</dbReference>
<dbReference type="Gene3D" id="2.40.50.140">
    <property type="entry name" value="Nucleic acid-binding proteins"/>
    <property type="match status" value="1"/>
</dbReference>
<keyword evidence="9" id="KW-0233">DNA recombination</keyword>
<keyword evidence="3" id="KW-0132">Cell division</keyword>
<dbReference type="GO" id="GO:0006260">
    <property type="term" value="P:DNA replication"/>
    <property type="evidence" value="ECO:0007669"/>
    <property type="project" value="UniProtKB-KW"/>
</dbReference>
<dbReference type="Gene3D" id="1.10.3260.10">
    <property type="entry name" value="DNA ligase, ATP-dependent, N-terminal domain"/>
    <property type="match status" value="1"/>
</dbReference>
<dbReference type="PANTHER" id="PTHR45674">
    <property type="entry name" value="DNA LIGASE 1/3 FAMILY MEMBER"/>
    <property type="match status" value="1"/>
</dbReference>
<dbReference type="PROSITE" id="PS50160">
    <property type="entry name" value="DNA_LIGASE_A3"/>
    <property type="match status" value="1"/>
</dbReference>
<organism evidence="14 15">
    <name type="scientific">Kriegella aquimaris</name>
    <dbReference type="NCBI Taxonomy" id="192904"/>
    <lineage>
        <taxon>Bacteria</taxon>
        <taxon>Pseudomonadati</taxon>
        <taxon>Bacteroidota</taxon>
        <taxon>Flavobacteriia</taxon>
        <taxon>Flavobacteriales</taxon>
        <taxon>Flavobacteriaceae</taxon>
        <taxon>Kriegella</taxon>
    </lineage>
</organism>
<dbReference type="AlphaFoldDB" id="A0A1G9SY86"/>
<dbReference type="GO" id="GO:0051301">
    <property type="term" value="P:cell division"/>
    <property type="evidence" value="ECO:0007669"/>
    <property type="project" value="UniProtKB-KW"/>
</dbReference>
<evidence type="ECO:0000256" key="5">
    <source>
        <dbReference type="ARBA" id="ARBA00022723"/>
    </source>
</evidence>
<evidence type="ECO:0000256" key="7">
    <source>
        <dbReference type="ARBA" id="ARBA00022763"/>
    </source>
</evidence>
<protein>
    <recommendedName>
        <fullName evidence="1">DNA ligase (ATP)</fullName>
        <ecNumber evidence="1">6.5.1.1</ecNumber>
    </recommendedName>
</protein>
<dbReference type="GO" id="GO:0003677">
    <property type="term" value="F:DNA binding"/>
    <property type="evidence" value="ECO:0007669"/>
    <property type="project" value="InterPro"/>
</dbReference>
<sequence length="567" mass="65434">MFCFVSNTYEMKTFAALIKTLDSTNKTTVKVTALADYLKVANDADKVWTIAILSHRRPPRPVNTTLLRAWASELANIPLWLFEESYHIVGDLAETIALVVPSTASSSKKSLTQFLKEMIALKSKTDTEKKAYLFENWNALDYYGRFVFTKLITGSFRIGVSQKLMTRALAKATGLDEDVLAYKLMGNWDPNTISFQKLILEENKSDYLSKPYPFYLAYAIENDVEDLGDVSQWSAEHKWDGIRSQVILRNNELFVWSRGEELVTDKYPEFEKFVGIIPNGTVIDGEILPYPKNQIGTFNDLQKRIGRKTVSKSLLEKVPVILKAYDLLEWEGVDIRNKPFSERRKLLTALYREIHTAKSNLENQIPLHLSETMHFTTWNDLTRERERSREARSEGLMLKRKDSPYLVGRKKGDWWKWKVDPLTIDAVLTYAMRGHGRRSNLFTDYTFALWQENEEGKKELVTFAKAYSGLTDAEFRKVDAWIKKNTLERFGPVRSVKPHHVFEIAFEGIALSKRHKSGVATRFPRILRWRHDKKIEDANAIQDLKELILAETPKAIETKDSSKNIIE</sequence>